<dbReference type="RefSeq" id="WP_194449828.1">
    <property type="nucleotide sequence ID" value="NZ_CP063849.1"/>
</dbReference>
<name>A0A7S7SLL5_PALFE</name>
<accession>A0A7S7SLL5</accession>
<evidence type="ECO:0000256" key="1">
    <source>
        <dbReference type="SAM" id="MobiDB-lite"/>
    </source>
</evidence>
<proteinExistence type="predicted"/>
<organism evidence="2 3">
    <name type="scientific">Paludibaculum fermentans</name>
    <dbReference type="NCBI Taxonomy" id="1473598"/>
    <lineage>
        <taxon>Bacteria</taxon>
        <taxon>Pseudomonadati</taxon>
        <taxon>Acidobacteriota</taxon>
        <taxon>Terriglobia</taxon>
        <taxon>Bryobacterales</taxon>
        <taxon>Bryobacteraceae</taxon>
        <taxon>Paludibaculum</taxon>
    </lineage>
</organism>
<feature type="compositionally biased region" description="Basic and acidic residues" evidence="1">
    <location>
        <begin position="264"/>
        <end position="278"/>
    </location>
</feature>
<gene>
    <name evidence="2" type="ORF">IRI77_36425</name>
</gene>
<dbReference type="AlphaFoldDB" id="A0A7S7SLL5"/>
<reference evidence="2 3" key="1">
    <citation type="submission" date="2020-10" db="EMBL/GenBank/DDBJ databases">
        <title>Complete genome sequence of Paludibaculum fermentans P105T, a facultatively anaerobic acidobacterium capable of dissimilatory Fe(III) reduction.</title>
        <authorList>
            <person name="Dedysh S.N."/>
            <person name="Beletsky A.V."/>
            <person name="Kulichevskaya I.S."/>
            <person name="Mardanov A.V."/>
            <person name="Ravin N.V."/>
        </authorList>
    </citation>
    <scope>NUCLEOTIDE SEQUENCE [LARGE SCALE GENOMIC DNA]</scope>
    <source>
        <strain evidence="2 3">P105</strain>
    </source>
</reference>
<dbReference type="EMBL" id="CP063849">
    <property type="protein sequence ID" value="QOY88165.1"/>
    <property type="molecule type" value="Genomic_DNA"/>
</dbReference>
<evidence type="ECO:0000313" key="2">
    <source>
        <dbReference type="EMBL" id="QOY88165.1"/>
    </source>
</evidence>
<evidence type="ECO:0000313" key="3">
    <source>
        <dbReference type="Proteomes" id="UP000593892"/>
    </source>
</evidence>
<feature type="region of interest" description="Disordered" evidence="1">
    <location>
        <begin position="235"/>
        <end position="278"/>
    </location>
</feature>
<feature type="compositionally biased region" description="Basic and acidic residues" evidence="1">
    <location>
        <begin position="121"/>
        <end position="132"/>
    </location>
</feature>
<dbReference type="Proteomes" id="UP000593892">
    <property type="component" value="Chromosome"/>
</dbReference>
<sequence length="300" mass="33358">MPKIGIFLTLTAALWAQQYDKSVRDLADQRDAASAERSDKLKVIVGAEKILRERLGSDLGSKLIAEAPFIHLRLMACMVKGDFSRQASKIYAEAAEKAAKAADEYEASTGAARGSSPQATEARRSLEDATRREAELRAKPALNGVEKAELEGLPTFMQQLRDTIALYERIEQPGPAAARAKDMARQMREKEALFLWMVKREAGNTKFYNAQCMNEFGQLEWIDQAEHDNQTIREYDRLGEGRNAPSGAVRPSERATATAGTPGLDDKDKLKEADRILSDPDELVRRFEQLKQLSGQGKSK</sequence>
<dbReference type="KEGG" id="pfer:IRI77_36425"/>
<feature type="region of interest" description="Disordered" evidence="1">
    <location>
        <begin position="108"/>
        <end position="132"/>
    </location>
</feature>
<keyword evidence="3" id="KW-1185">Reference proteome</keyword>
<protein>
    <submittedName>
        <fullName evidence="2">Uncharacterized protein</fullName>
    </submittedName>
</protein>